<evidence type="ECO:0000313" key="2">
    <source>
        <dbReference type="EMBL" id="KAF0905679.1"/>
    </source>
</evidence>
<reference evidence="2 3" key="1">
    <citation type="submission" date="2019-11" db="EMBL/GenBank/DDBJ databases">
        <title>Whole genome sequence of Oryza granulata.</title>
        <authorList>
            <person name="Li W."/>
        </authorList>
    </citation>
    <scope>NUCLEOTIDE SEQUENCE [LARGE SCALE GENOMIC DNA]</scope>
    <source>
        <strain evidence="3">cv. Menghai</strain>
        <tissue evidence="2">Leaf</tissue>
    </source>
</reference>
<protein>
    <submittedName>
        <fullName evidence="2">Uncharacterized protein</fullName>
    </submittedName>
</protein>
<keyword evidence="3" id="KW-1185">Reference proteome</keyword>
<dbReference type="Proteomes" id="UP000479710">
    <property type="component" value="Unassembled WGS sequence"/>
</dbReference>
<accession>A0A6G1CZW7</accession>
<feature type="compositionally biased region" description="Gly residues" evidence="1">
    <location>
        <begin position="24"/>
        <end position="33"/>
    </location>
</feature>
<evidence type="ECO:0000313" key="3">
    <source>
        <dbReference type="Proteomes" id="UP000479710"/>
    </source>
</evidence>
<feature type="compositionally biased region" description="Acidic residues" evidence="1">
    <location>
        <begin position="75"/>
        <end position="85"/>
    </location>
</feature>
<feature type="region of interest" description="Disordered" evidence="1">
    <location>
        <begin position="1"/>
        <end position="85"/>
    </location>
</feature>
<feature type="compositionally biased region" description="Gly residues" evidence="1">
    <location>
        <begin position="60"/>
        <end position="69"/>
    </location>
</feature>
<comment type="caution">
    <text evidence="2">The sequence shown here is derived from an EMBL/GenBank/DDBJ whole genome shotgun (WGS) entry which is preliminary data.</text>
</comment>
<organism evidence="2 3">
    <name type="scientific">Oryza meyeriana var. granulata</name>
    <dbReference type="NCBI Taxonomy" id="110450"/>
    <lineage>
        <taxon>Eukaryota</taxon>
        <taxon>Viridiplantae</taxon>
        <taxon>Streptophyta</taxon>
        <taxon>Embryophyta</taxon>
        <taxon>Tracheophyta</taxon>
        <taxon>Spermatophyta</taxon>
        <taxon>Magnoliopsida</taxon>
        <taxon>Liliopsida</taxon>
        <taxon>Poales</taxon>
        <taxon>Poaceae</taxon>
        <taxon>BOP clade</taxon>
        <taxon>Oryzoideae</taxon>
        <taxon>Oryzeae</taxon>
        <taxon>Oryzinae</taxon>
        <taxon>Oryza</taxon>
        <taxon>Oryza meyeriana</taxon>
    </lineage>
</organism>
<dbReference type="EMBL" id="SPHZ02000007">
    <property type="protein sequence ID" value="KAF0905679.1"/>
    <property type="molecule type" value="Genomic_DNA"/>
</dbReference>
<feature type="compositionally biased region" description="Basic and acidic residues" evidence="1">
    <location>
        <begin position="1"/>
        <end position="10"/>
    </location>
</feature>
<dbReference type="AlphaFoldDB" id="A0A6G1CZW7"/>
<gene>
    <name evidence="2" type="ORF">E2562_008761</name>
</gene>
<name>A0A6G1CZW7_9ORYZ</name>
<evidence type="ECO:0000256" key="1">
    <source>
        <dbReference type="SAM" id="MobiDB-lite"/>
    </source>
</evidence>
<proteinExistence type="predicted"/>
<sequence length="85" mass="8971">MEQAGREVAGREGGPWLGRRRLGGLEGVRQGGGRVERRAQTGGGRAESRALSGRRLVGEEGLGQGGQRGAGRWPDEEDTAEEEAS</sequence>